<gene>
    <name evidence="2" type="ORF">HME9304_01920</name>
</gene>
<evidence type="ECO:0000313" key="3">
    <source>
        <dbReference type="Proteomes" id="UP000248536"/>
    </source>
</evidence>
<dbReference type="EMBL" id="CP030104">
    <property type="protein sequence ID" value="AWX44914.1"/>
    <property type="molecule type" value="Genomic_DNA"/>
</dbReference>
<accession>A0A2Z4LTP5</accession>
<proteinExistence type="predicted"/>
<dbReference type="Proteomes" id="UP000248536">
    <property type="component" value="Chromosome"/>
</dbReference>
<evidence type="ECO:0000313" key="2">
    <source>
        <dbReference type="EMBL" id="AWX44914.1"/>
    </source>
</evidence>
<keyword evidence="3" id="KW-1185">Reference proteome</keyword>
<name>A0A2Z4LTP5_9FLAO</name>
<feature type="signal peptide" evidence="1">
    <location>
        <begin position="1"/>
        <end position="25"/>
    </location>
</feature>
<organism evidence="2 3">
    <name type="scientific">Flagellimonas maritima</name>
    <dbReference type="NCBI Taxonomy" id="1383885"/>
    <lineage>
        <taxon>Bacteria</taxon>
        <taxon>Pseudomonadati</taxon>
        <taxon>Bacteroidota</taxon>
        <taxon>Flavobacteriia</taxon>
        <taxon>Flavobacteriales</taxon>
        <taxon>Flavobacteriaceae</taxon>
        <taxon>Flagellimonas</taxon>
    </lineage>
</organism>
<keyword evidence="1" id="KW-0732">Signal</keyword>
<sequence>MKTISNLAFIGLFHILVLSFATVRAQNNQNQVKSAITIDYPSNTTVWKIPELVELRWNTKNMDTTQSIRFFLARNEMVVQELGRFKNNGYANGIKLAKNINSGDAYQVVGIELFPNNKYHIAKFATPFFSIVNKESDDRKRKQELTNIVTQPRKRRKRKNIKEKKNIQLSETKVASKMENNLRQEFDGRKISYIKELEFNTEEITVKIWDHGIQDGDIVSIYLNGSPVVSKHYLTYQMREFDIKLDPEKPNDLFLYAHNLGDAPPNTVSAEITNGKKSNKIVLNSDLKSCEAVLISVKK</sequence>
<dbReference type="AlphaFoldDB" id="A0A2Z4LTP5"/>
<feature type="chain" id="PRO_5016351546" evidence="1">
    <location>
        <begin position="26"/>
        <end position="299"/>
    </location>
</feature>
<protein>
    <submittedName>
        <fullName evidence="2">Uncharacterized protein</fullName>
    </submittedName>
</protein>
<dbReference type="RefSeq" id="WP_112378348.1">
    <property type="nucleotide sequence ID" value="NZ_CP030104.1"/>
</dbReference>
<evidence type="ECO:0000256" key="1">
    <source>
        <dbReference type="SAM" id="SignalP"/>
    </source>
</evidence>
<dbReference type="KEGG" id="spon:HME9304_01920"/>
<reference evidence="2 3" key="1">
    <citation type="submission" date="2018-06" db="EMBL/GenBank/DDBJ databases">
        <title>Spongiibacterium sp. HME9304 Genome sequencing and assembly.</title>
        <authorList>
            <person name="Kang H."/>
            <person name="Kim H."/>
            <person name="Joh K."/>
        </authorList>
    </citation>
    <scope>NUCLEOTIDE SEQUENCE [LARGE SCALE GENOMIC DNA]</scope>
    <source>
        <strain evidence="2 3">HME9304</strain>
    </source>
</reference>
<dbReference type="OrthoDB" id="639821at2"/>